<dbReference type="Proteomes" id="UP000551758">
    <property type="component" value="Unassembled WGS sequence"/>
</dbReference>
<sequence length="222" mass="26036">MKRHHHAEIEVQEDITRQELVRARQEEETKREVERSRTHRGTSLGKIYGTIQQQLARLTYAADVGGGVWHRRLRHQVSSVGQEQEEEIWPWFVPTSSGMSPWATQVLVNYAYATVYRQQVLASAWPYDWCRVLSLNDNYGWETDKTSDMGYGRTRVLSFHHKVILQWCSRGFTNACQHSNSNMEVIFINININKNINKSDLESRREVKKTKLEFLHDNMDLS</sequence>
<protein>
    <submittedName>
        <fullName evidence="1">Uncharacterized protein</fullName>
    </submittedName>
</protein>
<evidence type="ECO:0000313" key="2">
    <source>
        <dbReference type="Proteomes" id="UP000551758"/>
    </source>
</evidence>
<comment type="caution">
    <text evidence="1">The sequence shown here is derived from an EMBL/GenBank/DDBJ whole genome shotgun (WGS) entry which is preliminary data.</text>
</comment>
<keyword evidence="2" id="KW-1185">Reference proteome</keyword>
<organism evidence="1 2">
    <name type="scientific">Diceros bicornis minor</name>
    <name type="common">South-central black rhinoceros</name>
    <dbReference type="NCBI Taxonomy" id="77932"/>
    <lineage>
        <taxon>Eukaryota</taxon>
        <taxon>Metazoa</taxon>
        <taxon>Chordata</taxon>
        <taxon>Craniata</taxon>
        <taxon>Vertebrata</taxon>
        <taxon>Euteleostomi</taxon>
        <taxon>Mammalia</taxon>
        <taxon>Eutheria</taxon>
        <taxon>Laurasiatheria</taxon>
        <taxon>Perissodactyla</taxon>
        <taxon>Rhinocerotidae</taxon>
        <taxon>Diceros</taxon>
    </lineage>
</organism>
<dbReference type="AlphaFoldDB" id="A0A7J7EUW8"/>
<evidence type="ECO:0000313" key="1">
    <source>
        <dbReference type="EMBL" id="KAF5919236.1"/>
    </source>
</evidence>
<name>A0A7J7EUW8_DICBM</name>
<reference evidence="1 2" key="1">
    <citation type="journal article" date="2020" name="Mol. Biol. Evol.">
        <title>Interspecific Gene Flow and the Evolution of Specialization in Black and White Rhinoceros.</title>
        <authorList>
            <person name="Moodley Y."/>
            <person name="Westbury M.V."/>
            <person name="Russo I.M."/>
            <person name="Gopalakrishnan S."/>
            <person name="Rakotoarivelo A."/>
            <person name="Olsen R.A."/>
            <person name="Prost S."/>
            <person name="Tunstall T."/>
            <person name="Ryder O.A."/>
            <person name="Dalen L."/>
            <person name="Bruford M.W."/>
        </authorList>
    </citation>
    <scope>NUCLEOTIDE SEQUENCE [LARGE SCALE GENOMIC DNA]</scope>
    <source>
        <strain evidence="1">SBR-YM</strain>
        <tissue evidence="1">Skin</tissue>
    </source>
</reference>
<gene>
    <name evidence="1" type="ORF">HPG69_003876</name>
</gene>
<dbReference type="EMBL" id="JACDTQ010002401">
    <property type="protein sequence ID" value="KAF5919236.1"/>
    <property type="molecule type" value="Genomic_DNA"/>
</dbReference>
<accession>A0A7J7EUW8</accession>
<proteinExistence type="predicted"/>